<evidence type="ECO:0000256" key="1">
    <source>
        <dbReference type="SAM" id="MobiDB-lite"/>
    </source>
</evidence>
<dbReference type="Pfam" id="PF01547">
    <property type="entry name" value="SBP_bac_1"/>
    <property type="match status" value="1"/>
</dbReference>
<gene>
    <name evidence="3" type="ORF">A8990_12363</name>
</gene>
<keyword evidence="2" id="KW-0732">Signal</keyword>
<organism evidence="3 4">
    <name type="scientific">Paenibacillus taihuensis</name>
    <dbReference type="NCBI Taxonomy" id="1156355"/>
    <lineage>
        <taxon>Bacteria</taxon>
        <taxon>Bacillati</taxon>
        <taxon>Bacillota</taxon>
        <taxon>Bacilli</taxon>
        <taxon>Bacillales</taxon>
        <taxon>Paenibacillaceae</taxon>
        <taxon>Paenibacillus</taxon>
    </lineage>
</organism>
<dbReference type="SUPFAM" id="SSF53850">
    <property type="entry name" value="Periplasmic binding protein-like II"/>
    <property type="match status" value="1"/>
</dbReference>
<comment type="caution">
    <text evidence="3">The sequence shown here is derived from an EMBL/GenBank/DDBJ whole genome shotgun (WGS) entry which is preliminary data.</text>
</comment>
<dbReference type="PANTHER" id="PTHR43649:SF12">
    <property type="entry name" value="DIACETYLCHITOBIOSE BINDING PROTEIN DASA"/>
    <property type="match status" value="1"/>
</dbReference>
<protein>
    <submittedName>
        <fullName evidence="3">Carbohydrate ABC transporter substrate-binding protein (CUT1 family)</fullName>
    </submittedName>
</protein>
<dbReference type="Proteomes" id="UP000256304">
    <property type="component" value="Unassembled WGS sequence"/>
</dbReference>
<feature type="signal peptide" evidence="2">
    <location>
        <begin position="1"/>
        <end position="22"/>
    </location>
</feature>
<sequence>MQRKKTTASVLMSVTLLAGLLAGCGSSNNDTSNNEANKSNNSATANSGNTASNDANANKDAAAAEDTSPITFSFFAEDPNPNWNNMQDDVSKELTKKTGVTLDAEFAVGDPAQKVALMATSGEYPDLISAKGDIGKLVDAGAVIDLTDLIDKYAPNIKRVLGDNLARAKYTNADQSIYAIPTWAAVNEQRFVAGGGFELQHRVVKEAGYPEIRTVQDYESVIKSYIEKHPTDENGNKNIGVSLNADDWHMYISVTNPAVSTTGGSDDGEYYIDQTTNEAIYHFRRPEEKEYFRWLNHMNDIGLLDKESFVQKYDQYKSKVATGRVLGLIDQDWDYNDAQQALKTAGKFDETYGHYPVTMSKDIKQADFWPTGFMGGYGISISSTCKDPVRAIKFLDYLASDEFQILNNWGIEGKHYKIEDGKRVVPQEVQDRINNDNTAFTKESGIGFYWNMMVHYGDGAKDESGNYYTKNFPEQLVNGYSDAEKETLAAYKATTWKDLFPKEDEFKVKAYGAAWNIQIPGEDEVSILGTKMKDITWKRIPQAILAKPADFDKIWDEYMADLDKAGVKKMEADYTKYVQDRVALWSGN</sequence>
<evidence type="ECO:0000256" key="2">
    <source>
        <dbReference type="SAM" id="SignalP"/>
    </source>
</evidence>
<feature type="region of interest" description="Disordered" evidence="1">
    <location>
        <begin position="31"/>
        <end position="62"/>
    </location>
</feature>
<proteinExistence type="predicted"/>
<keyword evidence="4" id="KW-1185">Reference proteome</keyword>
<dbReference type="RefSeq" id="WP_245996097.1">
    <property type="nucleotide sequence ID" value="NZ_QTTN01000023.1"/>
</dbReference>
<dbReference type="CDD" id="cd13582">
    <property type="entry name" value="PBP2_AlgQ_like_3"/>
    <property type="match status" value="1"/>
</dbReference>
<reference evidence="3 4" key="1">
    <citation type="submission" date="2018-08" db="EMBL/GenBank/DDBJ databases">
        <title>Genomic Encyclopedia of Type Strains, Phase III (KMG-III): the genomes of soil and plant-associated and newly described type strains.</title>
        <authorList>
            <person name="Whitman W."/>
        </authorList>
    </citation>
    <scope>NUCLEOTIDE SEQUENCE [LARGE SCALE GENOMIC DNA]</scope>
    <source>
        <strain evidence="3 4">CGMCC 1.10966</strain>
    </source>
</reference>
<dbReference type="PANTHER" id="PTHR43649">
    <property type="entry name" value="ARABINOSE-BINDING PROTEIN-RELATED"/>
    <property type="match status" value="1"/>
</dbReference>
<dbReference type="AlphaFoldDB" id="A0A3D9RR90"/>
<feature type="chain" id="PRO_5038938641" evidence="2">
    <location>
        <begin position="23"/>
        <end position="588"/>
    </location>
</feature>
<name>A0A3D9RR90_9BACL</name>
<dbReference type="InterPro" id="IPR050490">
    <property type="entry name" value="Bact_solute-bd_prot1"/>
</dbReference>
<evidence type="ECO:0000313" key="4">
    <source>
        <dbReference type="Proteomes" id="UP000256304"/>
    </source>
</evidence>
<accession>A0A3D9RR90</accession>
<evidence type="ECO:0000313" key="3">
    <source>
        <dbReference type="EMBL" id="REE78935.1"/>
    </source>
</evidence>
<dbReference type="PROSITE" id="PS51257">
    <property type="entry name" value="PROKAR_LIPOPROTEIN"/>
    <property type="match status" value="1"/>
</dbReference>
<dbReference type="Gene3D" id="3.40.190.10">
    <property type="entry name" value="Periplasmic binding protein-like II"/>
    <property type="match status" value="2"/>
</dbReference>
<dbReference type="EMBL" id="QTTN01000023">
    <property type="protein sequence ID" value="REE78935.1"/>
    <property type="molecule type" value="Genomic_DNA"/>
</dbReference>
<dbReference type="InterPro" id="IPR006059">
    <property type="entry name" value="SBP"/>
</dbReference>